<evidence type="ECO:0000313" key="3">
    <source>
        <dbReference type="Proteomes" id="UP000004814"/>
    </source>
</evidence>
<reference evidence="2 3" key="1">
    <citation type="submission" date="2008-03" db="EMBL/GenBank/DDBJ databases">
        <title>Sequencing of the draft genome and assembly of Burkholderia ambifaria MEX-5.</title>
        <authorList>
            <consortium name="US DOE Joint Genome Institute (JGI-PGF)"/>
            <person name="Copeland A."/>
            <person name="Lucas S."/>
            <person name="Lapidus A."/>
            <person name="Glavina del Rio T."/>
            <person name="Dalin E."/>
            <person name="Tice H."/>
            <person name="Bruce D."/>
            <person name="Goodwin L."/>
            <person name="Pitluck S."/>
            <person name="Larimer F."/>
            <person name="Land M.L."/>
            <person name="Hauser L."/>
            <person name="Tiedje J."/>
            <person name="Richardson P."/>
        </authorList>
    </citation>
    <scope>NUCLEOTIDE SEQUENCE [LARGE SCALE GENOMIC DNA]</scope>
    <source>
        <strain evidence="2 3">MEX-5</strain>
    </source>
</reference>
<name>B1TFE9_9BURK</name>
<keyword evidence="1" id="KW-0812">Transmembrane</keyword>
<gene>
    <name evidence="2" type="ORF">BamMEX5DRAFT_6515</name>
</gene>
<dbReference type="EMBL" id="ABLK01000400">
    <property type="protein sequence ID" value="EDT37704.1"/>
    <property type="molecule type" value="Genomic_DNA"/>
</dbReference>
<dbReference type="Proteomes" id="UP000004814">
    <property type="component" value="Unassembled WGS sequence"/>
</dbReference>
<dbReference type="PATRIC" id="fig|396597.7.peg.876"/>
<protein>
    <recommendedName>
        <fullName evidence="4">Cytochrome B561</fullName>
    </recommendedName>
</protein>
<evidence type="ECO:0000313" key="2">
    <source>
        <dbReference type="EMBL" id="EDT37704.1"/>
    </source>
</evidence>
<evidence type="ECO:0000256" key="1">
    <source>
        <dbReference type="SAM" id="Phobius"/>
    </source>
</evidence>
<proteinExistence type="predicted"/>
<organism evidence="2 3">
    <name type="scientific">Burkholderia ambifaria MEX-5</name>
    <dbReference type="NCBI Taxonomy" id="396597"/>
    <lineage>
        <taxon>Bacteria</taxon>
        <taxon>Pseudomonadati</taxon>
        <taxon>Pseudomonadota</taxon>
        <taxon>Betaproteobacteria</taxon>
        <taxon>Burkholderiales</taxon>
        <taxon>Burkholderiaceae</taxon>
        <taxon>Burkholderia</taxon>
        <taxon>Burkholderia cepacia complex</taxon>
    </lineage>
</organism>
<keyword evidence="1" id="KW-0472">Membrane</keyword>
<dbReference type="AlphaFoldDB" id="B1TFE9"/>
<comment type="caution">
    <text evidence="2">The sequence shown here is derived from an EMBL/GenBank/DDBJ whole genome shotgun (WGS) entry which is preliminary data.</text>
</comment>
<accession>B1TFE9</accession>
<keyword evidence="1" id="KW-1133">Transmembrane helix</keyword>
<feature type="transmembrane region" description="Helical" evidence="1">
    <location>
        <begin position="6"/>
        <end position="24"/>
    </location>
</feature>
<sequence>MTLGYLLYTVLALHTGAALWHHFVQRNGILRRTSLPSNP</sequence>
<evidence type="ECO:0008006" key="4">
    <source>
        <dbReference type="Google" id="ProtNLM"/>
    </source>
</evidence>